<sequence>MVSCRETTIRSVVNMQFAVVNKGGNNRRPLTKGRNLSNEAMHTIQALKRANLNTNNINSKNSVSYSVTLRHVLDSKFSRLLKFDMMAVLRELLRQNHCLLALKVFEEIRNEQWYKPQVSLYVDMLTVLARNGLLEQVELLHMYLRAERNLEPETEGFNALLRTLMSLKLTNLVIDCYNLAKTLGCEPDRPTFRILINGLEEAIGNSGASAVMKQDAQRYYGDSLDFLEEEEEEEESVGSKTEV</sequence>
<proteinExistence type="predicted"/>
<evidence type="ECO:0000313" key="2">
    <source>
        <dbReference type="Proteomes" id="UP001159364"/>
    </source>
</evidence>
<dbReference type="AlphaFoldDB" id="A0AAV8TM22"/>
<reference evidence="1 2" key="1">
    <citation type="submission" date="2021-09" db="EMBL/GenBank/DDBJ databases">
        <title>Genomic insights and catalytic innovation underlie evolution of tropane alkaloids biosynthesis.</title>
        <authorList>
            <person name="Wang Y.-J."/>
            <person name="Tian T."/>
            <person name="Huang J.-P."/>
            <person name="Huang S.-X."/>
        </authorList>
    </citation>
    <scope>NUCLEOTIDE SEQUENCE [LARGE SCALE GENOMIC DNA]</scope>
    <source>
        <strain evidence="1">KIB-2018</strain>
        <tissue evidence="1">Leaf</tissue>
    </source>
</reference>
<dbReference type="GO" id="GO:0009658">
    <property type="term" value="P:chloroplast organization"/>
    <property type="evidence" value="ECO:0007669"/>
    <property type="project" value="InterPro"/>
</dbReference>
<accession>A0AAV8TM22</accession>
<name>A0AAV8TM22_9ROSI</name>
<dbReference type="Proteomes" id="UP001159364">
    <property type="component" value="Linkage Group LG04"/>
</dbReference>
<dbReference type="PANTHER" id="PTHR47594:SF4">
    <property type="entry name" value="OS04G0475500 PROTEIN"/>
    <property type="match status" value="1"/>
</dbReference>
<dbReference type="GO" id="GO:0003723">
    <property type="term" value="F:RNA binding"/>
    <property type="evidence" value="ECO:0007669"/>
    <property type="project" value="InterPro"/>
</dbReference>
<organism evidence="1 2">
    <name type="scientific">Erythroxylum novogranatense</name>
    <dbReference type="NCBI Taxonomy" id="1862640"/>
    <lineage>
        <taxon>Eukaryota</taxon>
        <taxon>Viridiplantae</taxon>
        <taxon>Streptophyta</taxon>
        <taxon>Embryophyta</taxon>
        <taxon>Tracheophyta</taxon>
        <taxon>Spermatophyta</taxon>
        <taxon>Magnoliopsida</taxon>
        <taxon>eudicotyledons</taxon>
        <taxon>Gunneridae</taxon>
        <taxon>Pentapetalae</taxon>
        <taxon>rosids</taxon>
        <taxon>fabids</taxon>
        <taxon>Malpighiales</taxon>
        <taxon>Erythroxylaceae</taxon>
        <taxon>Erythroxylum</taxon>
    </lineage>
</organism>
<dbReference type="EMBL" id="JAIWQS010000004">
    <property type="protein sequence ID" value="KAJ8766983.1"/>
    <property type="molecule type" value="Genomic_DNA"/>
</dbReference>
<dbReference type="PANTHER" id="PTHR47594">
    <property type="entry name" value="PPR CONTAINING PLANT-LIKE PROTEIN"/>
    <property type="match status" value="1"/>
</dbReference>
<dbReference type="InterPro" id="IPR011990">
    <property type="entry name" value="TPR-like_helical_dom_sf"/>
</dbReference>
<comment type="caution">
    <text evidence="1">The sequence shown here is derived from an EMBL/GenBank/DDBJ whole genome shotgun (WGS) entry which is preliminary data.</text>
</comment>
<gene>
    <name evidence="1" type="ORF">K2173_012492</name>
</gene>
<keyword evidence="2" id="KW-1185">Reference proteome</keyword>
<evidence type="ECO:0000313" key="1">
    <source>
        <dbReference type="EMBL" id="KAJ8766983.1"/>
    </source>
</evidence>
<dbReference type="Gene3D" id="1.25.40.10">
    <property type="entry name" value="Tetratricopeptide repeat domain"/>
    <property type="match status" value="1"/>
</dbReference>
<dbReference type="InterPro" id="IPR044190">
    <property type="entry name" value="THA8-like"/>
</dbReference>
<protein>
    <submittedName>
        <fullName evidence="1">Uncharacterized protein</fullName>
    </submittedName>
</protein>
<dbReference type="GO" id="GO:0000373">
    <property type="term" value="P:Group II intron splicing"/>
    <property type="evidence" value="ECO:0007669"/>
    <property type="project" value="InterPro"/>
</dbReference>